<dbReference type="OrthoDB" id="9815750at2"/>
<dbReference type="SMART" id="SM00387">
    <property type="entry name" value="HATPase_c"/>
    <property type="match status" value="1"/>
</dbReference>
<evidence type="ECO:0000256" key="3">
    <source>
        <dbReference type="ARBA" id="ARBA00022553"/>
    </source>
</evidence>
<keyword evidence="8" id="KW-0902">Two-component regulatory system</keyword>
<dbReference type="PROSITE" id="PS50113">
    <property type="entry name" value="PAC"/>
    <property type="match status" value="1"/>
</dbReference>
<organism evidence="12 13">
    <name type="scientific">Terriglobus albidus</name>
    <dbReference type="NCBI Taxonomy" id="1592106"/>
    <lineage>
        <taxon>Bacteria</taxon>
        <taxon>Pseudomonadati</taxon>
        <taxon>Acidobacteriota</taxon>
        <taxon>Terriglobia</taxon>
        <taxon>Terriglobales</taxon>
        <taxon>Acidobacteriaceae</taxon>
        <taxon>Terriglobus</taxon>
    </lineage>
</organism>
<dbReference type="KEGG" id="talb:FTW19_21790"/>
<dbReference type="SMART" id="SM00388">
    <property type="entry name" value="HisKA"/>
    <property type="match status" value="1"/>
</dbReference>
<dbReference type="InterPro" id="IPR004358">
    <property type="entry name" value="Sig_transdc_His_kin-like_C"/>
</dbReference>
<proteinExistence type="predicted"/>
<dbReference type="PANTHER" id="PTHR43065:SF10">
    <property type="entry name" value="PEROXIDE STRESS-ACTIVATED HISTIDINE KINASE MAK3"/>
    <property type="match status" value="1"/>
</dbReference>
<evidence type="ECO:0000259" key="11">
    <source>
        <dbReference type="PROSITE" id="PS50113"/>
    </source>
</evidence>
<dbReference type="SMART" id="SM00091">
    <property type="entry name" value="PAS"/>
    <property type="match status" value="2"/>
</dbReference>
<dbReference type="EMBL" id="CP042806">
    <property type="protein sequence ID" value="QEE30383.1"/>
    <property type="molecule type" value="Genomic_DNA"/>
</dbReference>
<dbReference type="SUPFAM" id="SSF55785">
    <property type="entry name" value="PYP-like sensor domain (PAS domain)"/>
    <property type="match status" value="3"/>
</dbReference>
<feature type="domain" description="PAS" evidence="10">
    <location>
        <begin position="172"/>
        <end position="244"/>
    </location>
</feature>
<dbReference type="InterPro" id="IPR036097">
    <property type="entry name" value="HisK_dim/P_sf"/>
</dbReference>
<dbReference type="Proteomes" id="UP000321820">
    <property type="component" value="Chromosome"/>
</dbReference>
<dbReference type="PROSITE" id="PS50109">
    <property type="entry name" value="HIS_KIN"/>
    <property type="match status" value="1"/>
</dbReference>
<dbReference type="AlphaFoldDB" id="A0A5B9EDU9"/>
<evidence type="ECO:0000256" key="4">
    <source>
        <dbReference type="ARBA" id="ARBA00022679"/>
    </source>
</evidence>
<dbReference type="CDD" id="cd00130">
    <property type="entry name" value="PAS"/>
    <property type="match status" value="2"/>
</dbReference>
<evidence type="ECO:0000259" key="9">
    <source>
        <dbReference type="PROSITE" id="PS50109"/>
    </source>
</evidence>
<dbReference type="InterPro" id="IPR013656">
    <property type="entry name" value="PAS_4"/>
</dbReference>
<dbReference type="GO" id="GO:0005524">
    <property type="term" value="F:ATP binding"/>
    <property type="evidence" value="ECO:0007669"/>
    <property type="project" value="UniProtKB-KW"/>
</dbReference>
<reference evidence="12 13" key="1">
    <citation type="submission" date="2019-08" db="EMBL/GenBank/DDBJ databases">
        <title>Complete genome sequence of Terriglobus albidus strain ORNL.</title>
        <authorList>
            <person name="Podar M."/>
        </authorList>
    </citation>
    <scope>NUCLEOTIDE SEQUENCE [LARGE SCALE GENOMIC DNA]</scope>
    <source>
        <strain evidence="12 13">ORNL</strain>
    </source>
</reference>
<dbReference type="CDD" id="cd00082">
    <property type="entry name" value="HisKA"/>
    <property type="match status" value="1"/>
</dbReference>
<evidence type="ECO:0000256" key="1">
    <source>
        <dbReference type="ARBA" id="ARBA00000085"/>
    </source>
</evidence>
<dbReference type="Pfam" id="PF08447">
    <property type="entry name" value="PAS_3"/>
    <property type="match status" value="1"/>
</dbReference>
<name>A0A5B9EDU9_9BACT</name>
<dbReference type="InterPro" id="IPR013655">
    <property type="entry name" value="PAS_fold_3"/>
</dbReference>
<evidence type="ECO:0000256" key="6">
    <source>
        <dbReference type="ARBA" id="ARBA00022777"/>
    </source>
</evidence>
<dbReference type="SUPFAM" id="SSF47384">
    <property type="entry name" value="Homodimeric domain of signal transducing histidine kinase"/>
    <property type="match status" value="1"/>
</dbReference>
<keyword evidence="7" id="KW-0067">ATP-binding</keyword>
<dbReference type="InterPro" id="IPR000014">
    <property type="entry name" value="PAS"/>
</dbReference>
<evidence type="ECO:0000256" key="5">
    <source>
        <dbReference type="ARBA" id="ARBA00022741"/>
    </source>
</evidence>
<dbReference type="SMART" id="SM00086">
    <property type="entry name" value="PAC"/>
    <property type="match status" value="3"/>
</dbReference>
<dbReference type="PANTHER" id="PTHR43065">
    <property type="entry name" value="SENSOR HISTIDINE KINASE"/>
    <property type="match status" value="1"/>
</dbReference>
<comment type="catalytic activity">
    <reaction evidence="1">
        <text>ATP + protein L-histidine = ADP + protein N-phospho-L-histidine.</text>
        <dbReference type="EC" id="2.7.13.3"/>
    </reaction>
</comment>
<keyword evidence="5" id="KW-0547">Nucleotide-binding</keyword>
<dbReference type="InterPro" id="IPR036890">
    <property type="entry name" value="HATPase_C_sf"/>
</dbReference>
<dbReference type="InterPro" id="IPR035965">
    <property type="entry name" value="PAS-like_dom_sf"/>
</dbReference>
<dbReference type="Gene3D" id="3.30.565.10">
    <property type="entry name" value="Histidine kinase-like ATPase, C-terminal domain"/>
    <property type="match status" value="1"/>
</dbReference>
<feature type="domain" description="PAC" evidence="11">
    <location>
        <begin position="366"/>
        <end position="418"/>
    </location>
</feature>
<dbReference type="Gene3D" id="3.30.450.20">
    <property type="entry name" value="PAS domain"/>
    <property type="match status" value="3"/>
</dbReference>
<keyword evidence="13" id="KW-1185">Reference proteome</keyword>
<dbReference type="NCBIfam" id="TIGR00229">
    <property type="entry name" value="sensory_box"/>
    <property type="match status" value="2"/>
</dbReference>
<evidence type="ECO:0000313" key="12">
    <source>
        <dbReference type="EMBL" id="QEE30383.1"/>
    </source>
</evidence>
<dbReference type="InterPro" id="IPR003594">
    <property type="entry name" value="HATPase_dom"/>
</dbReference>
<dbReference type="InterPro" id="IPR001610">
    <property type="entry name" value="PAC"/>
</dbReference>
<accession>A0A5B9EDU9</accession>
<dbReference type="InterPro" id="IPR000700">
    <property type="entry name" value="PAS-assoc_C"/>
</dbReference>
<dbReference type="Gene3D" id="1.10.287.130">
    <property type="match status" value="1"/>
</dbReference>
<feature type="domain" description="Histidine kinase" evidence="9">
    <location>
        <begin position="431"/>
        <end position="642"/>
    </location>
</feature>
<dbReference type="InterPro" id="IPR003661">
    <property type="entry name" value="HisK_dim/P_dom"/>
</dbReference>
<keyword evidence="3" id="KW-0597">Phosphoprotein</keyword>
<dbReference type="Pfam" id="PF13426">
    <property type="entry name" value="PAS_9"/>
    <property type="match status" value="1"/>
</dbReference>
<dbReference type="GO" id="GO:0000155">
    <property type="term" value="F:phosphorelay sensor kinase activity"/>
    <property type="evidence" value="ECO:0007669"/>
    <property type="project" value="InterPro"/>
</dbReference>
<dbReference type="Pfam" id="PF00512">
    <property type="entry name" value="HisKA"/>
    <property type="match status" value="1"/>
</dbReference>
<gene>
    <name evidence="12" type="ORF">FTW19_21790</name>
</gene>
<evidence type="ECO:0000259" key="10">
    <source>
        <dbReference type="PROSITE" id="PS50112"/>
    </source>
</evidence>
<dbReference type="Pfam" id="PF02518">
    <property type="entry name" value="HATPase_c"/>
    <property type="match status" value="1"/>
</dbReference>
<protein>
    <recommendedName>
        <fullName evidence="2">histidine kinase</fullName>
        <ecNumber evidence="2">2.7.13.3</ecNumber>
    </recommendedName>
</protein>
<sequence length="642" mass="72671">MSQTEGSSKSEIPWPFADGVMAEAIRAFDWPSTELGSIDTWPAGLLFAIDMMLGCAFPATLQWGRNLILFYNDAYIPLIGTHHPHALGQRLLSSFPEIAAIYPPFAQRVWNGERIVLEDQLFHYTRNDVPEDRWFNLSYSPVHDRDGSVSGILAVGLDTTAKVLAELERSTADTRLKRVLETDAVGVIFFDYTGTVVDANDVFLRMVGYSRAEIETRTVTWRTLTPPEWVKVSEEQMQKFEQTGRIGPYEKEYTLKDGSRRWMLFTGRDLGGDRIVEYAIDITRRKEAEATSKAMEERFRALVEASSDVVYRMSPDWKEMRQLQGRDFLANTTEPERTWLEKYIHPEDQAFVWATIQDAIENQKTFQLEHRVLQADGTIGWTFSRAVPLRNKDGEVIEWFGAATDVSARKRAEEALLRSEKLATLGRLVASISHEINNPLEAMSNLIYLAHRSEGLPEEARELLQLADAELKRIAHITRQSLGFYRESNVPADTSVTQLLESSIDLLRGKINTRHAEIHCRWQDDITIKAVAGELRQVFSNLLANSLDALETGGQITIRAKRYLGKDGAYVRILFLDSGRGIPLETQHKIFDPFFSTKGNLGTGLGLWVTKQIVDKHHGSIRVRSRNLPPTTGTAFQITLPA</sequence>
<evidence type="ECO:0000256" key="8">
    <source>
        <dbReference type="ARBA" id="ARBA00023012"/>
    </source>
</evidence>
<evidence type="ECO:0000313" key="13">
    <source>
        <dbReference type="Proteomes" id="UP000321820"/>
    </source>
</evidence>
<evidence type="ECO:0000256" key="2">
    <source>
        <dbReference type="ARBA" id="ARBA00012438"/>
    </source>
</evidence>
<keyword evidence="4" id="KW-0808">Transferase</keyword>
<dbReference type="Pfam" id="PF08448">
    <property type="entry name" value="PAS_4"/>
    <property type="match status" value="1"/>
</dbReference>
<dbReference type="InterPro" id="IPR005467">
    <property type="entry name" value="His_kinase_dom"/>
</dbReference>
<evidence type="ECO:0000256" key="7">
    <source>
        <dbReference type="ARBA" id="ARBA00022840"/>
    </source>
</evidence>
<dbReference type="SUPFAM" id="SSF55874">
    <property type="entry name" value="ATPase domain of HSP90 chaperone/DNA topoisomerase II/histidine kinase"/>
    <property type="match status" value="1"/>
</dbReference>
<dbReference type="PRINTS" id="PR00344">
    <property type="entry name" value="BCTRLSENSOR"/>
</dbReference>
<dbReference type="PROSITE" id="PS50112">
    <property type="entry name" value="PAS"/>
    <property type="match status" value="1"/>
</dbReference>
<dbReference type="EC" id="2.7.13.3" evidence="2"/>
<dbReference type="RefSeq" id="WP_147649664.1">
    <property type="nucleotide sequence ID" value="NZ_CP042806.1"/>
</dbReference>
<keyword evidence="6" id="KW-0418">Kinase</keyword>